<evidence type="ECO:0000256" key="4">
    <source>
        <dbReference type="ARBA" id="ARBA00023242"/>
    </source>
</evidence>
<feature type="compositionally biased region" description="Polar residues" evidence="7">
    <location>
        <begin position="203"/>
        <end position="220"/>
    </location>
</feature>
<feature type="compositionally biased region" description="Low complexity" evidence="7">
    <location>
        <begin position="260"/>
        <end position="275"/>
    </location>
</feature>
<feature type="compositionally biased region" description="Polar residues" evidence="7">
    <location>
        <begin position="233"/>
        <end position="259"/>
    </location>
</feature>
<dbReference type="InterPro" id="IPR051306">
    <property type="entry name" value="Homeobox_regulator"/>
</dbReference>
<evidence type="ECO:0000256" key="5">
    <source>
        <dbReference type="PROSITE-ProRule" id="PRU00108"/>
    </source>
</evidence>
<dbReference type="Gene3D" id="1.10.10.60">
    <property type="entry name" value="Homeodomain-like"/>
    <property type="match status" value="1"/>
</dbReference>
<feature type="region of interest" description="Disordered" evidence="7">
    <location>
        <begin position="81"/>
        <end position="331"/>
    </location>
</feature>
<keyword evidence="4 5" id="KW-0539">Nucleus</keyword>
<feature type="domain" description="Homeobox" evidence="8">
    <location>
        <begin position="26"/>
        <end position="86"/>
    </location>
</feature>
<dbReference type="GO" id="GO:0000981">
    <property type="term" value="F:DNA-binding transcription factor activity, RNA polymerase II-specific"/>
    <property type="evidence" value="ECO:0000318"/>
    <property type="project" value="GO_Central"/>
</dbReference>
<dbReference type="InterPro" id="IPR009057">
    <property type="entry name" value="Homeodomain-like_sf"/>
</dbReference>
<evidence type="ECO:0000259" key="8">
    <source>
        <dbReference type="PROSITE" id="PS50071"/>
    </source>
</evidence>
<protein>
    <submittedName>
        <fullName evidence="9">Segmentation protein paired-like</fullName>
    </submittedName>
</protein>
<feature type="compositionally biased region" description="Polar residues" evidence="7">
    <location>
        <begin position="151"/>
        <end position="177"/>
    </location>
</feature>
<keyword evidence="3 5" id="KW-0371">Homeobox</keyword>
<dbReference type="Pfam" id="PF00046">
    <property type="entry name" value="Homeodomain"/>
    <property type="match status" value="1"/>
</dbReference>
<organism evidence="9 10">
    <name type="scientific">Monodelphis domestica</name>
    <name type="common">Gray short-tailed opossum</name>
    <dbReference type="NCBI Taxonomy" id="13616"/>
    <lineage>
        <taxon>Eukaryota</taxon>
        <taxon>Metazoa</taxon>
        <taxon>Chordata</taxon>
        <taxon>Craniata</taxon>
        <taxon>Vertebrata</taxon>
        <taxon>Euteleostomi</taxon>
        <taxon>Mammalia</taxon>
        <taxon>Metatheria</taxon>
        <taxon>Didelphimorphia</taxon>
        <taxon>Didelphidae</taxon>
        <taxon>Monodelphis</taxon>
    </lineage>
</organism>
<evidence type="ECO:0000256" key="2">
    <source>
        <dbReference type="ARBA" id="ARBA00023125"/>
    </source>
</evidence>
<dbReference type="GO" id="GO:0000977">
    <property type="term" value="F:RNA polymerase II transcription regulatory region sequence-specific DNA binding"/>
    <property type="evidence" value="ECO:0000318"/>
    <property type="project" value="GO_Central"/>
</dbReference>
<dbReference type="Ensembl" id="ENSMODT00000043493.2">
    <property type="protein sequence ID" value="ENSMODP00000040387.1"/>
    <property type="gene ID" value="ENSMODG00000029013.2"/>
</dbReference>
<dbReference type="PROSITE" id="PS50071">
    <property type="entry name" value="HOMEOBOX_2"/>
    <property type="match status" value="1"/>
</dbReference>
<dbReference type="InterPro" id="IPR001356">
    <property type="entry name" value="HD"/>
</dbReference>
<feature type="region of interest" description="Disordered" evidence="7">
    <location>
        <begin position="1"/>
        <end position="33"/>
    </location>
</feature>
<feature type="DNA-binding region" description="Homeobox" evidence="5">
    <location>
        <begin position="28"/>
        <end position="87"/>
    </location>
</feature>
<dbReference type="CDD" id="cd00086">
    <property type="entry name" value="homeodomain"/>
    <property type="match status" value="1"/>
</dbReference>
<dbReference type="GO" id="GO:0006357">
    <property type="term" value="P:regulation of transcription by RNA polymerase II"/>
    <property type="evidence" value="ECO:0000318"/>
    <property type="project" value="GO_Central"/>
</dbReference>
<feature type="compositionally biased region" description="Polar residues" evidence="7">
    <location>
        <begin position="86"/>
        <end position="99"/>
    </location>
</feature>
<reference evidence="9 10" key="1">
    <citation type="journal article" date="2007" name="Nature">
        <title>Genome of the marsupial Monodelphis domestica reveals innovation in non-coding sequences.</title>
        <authorList>
            <person name="Mikkelsen T.S."/>
            <person name="Wakefield M.J."/>
            <person name="Aken B."/>
            <person name="Amemiya C.T."/>
            <person name="Chang J.L."/>
            <person name="Duke S."/>
            <person name="Garber M."/>
            <person name="Gentles A.J."/>
            <person name="Goodstadt L."/>
            <person name="Heger A."/>
            <person name="Jurka J."/>
            <person name="Kamal M."/>
            <person name="Mauceli E."/>
            <person name="Searle S.M."/>
            <person name="Sharpe T."/>
            <person name="Baker M.L."/>
            <person name="Batzer M.A."/>
            <person name="Benos P.V."/>
            <person name="Belov K."/>
            <person name="Clamp M."/>
            <person name="Cook A."/>
            <person name="Cuff J."/>
            <person name="Das R."/>
            <person name="Davidow L."/>
            <person name="Deakin J.E."/>
            <person name="Fazzari M.J."/>
            <person name="Glass J.L."/>
            <person name="Grabherr M."/>
            <person name="Greally J.M."/>
            <person name="Gu W."/>
            <person name="Hore T.A."/>
            <person name="Huttley G.A."/>
            <person name="Kleber M."/>
            <person name="Jirtle R.L."/>
            <person name="Koina E."/>
            <person name="Lee J.T."/>
            <person name="Mahony S."/>
            <person name="Marra M.A."/>
            <person name="Miller R.D."/>
            <person name="Nicholls R.D."/>
            <person name="Oda M."/>
            <person name="Papenfuss A.T."/>
            <person name="Parra Z.E."/>
            <person name="Pollock D.D."/>
            <person name="Ray D.A."/>
            <person name="Schein J.E."/>
            <person name="Speed T.P."/>
            <person name="Thompson K."/>
            <person name="VandeBerg J.L."/>
            <person name="Wade C.M."/>
            <person name="Walker J.A."/>
            <person name="Waters P.D."/>
            <person name="Webber C."/>
            <person name="Weidman J.R."/>
            <person name="Xie X."/>
            <person name="Zody M.C."/>
            <person name="Baldwin J."/>
            <person name="Abdouelleil A."/>
            <person name="Abdulkadir J."/>
            <person name="Abebe A."/>
            <person name="Abera B."/>
            <person name="Abreu J."/>
            <person name="Acer S.C."/>
            <person name="Aftuck L."/>
            <person name="Alexander A."/>
            <person name="An P."/>
            <person name="Anderson E."/>
            <person name="Anderson S."/>
            <person name="Arachi H."/>
            <person name="Azer M."/>
            <person name="Bachantsang P."/>
            <person name="Barry A."/>
            <person name="Bayul T."/>
            <person name="Berlin A."/>
            <person name="Bessette D."/>
            <person name="Bloom T."/>
            <person name="Bloom T."/>
            <person name="Boguslavskiy L."/>
            <person name="Bonnet C."/>
            <person name="Boukhgalter B."/>
            <person name="Bourzgui I."/>
            <person name="Brown A."/>
            <person name="Cahill P."/>
            <person name="Channer S."/>
            <person name="Cheshatsang Y."/>
            <person name="Chuda L."/>
            <person name="Citroen M."/>
            <person name="Collymore A."/>
            <person name="Cooke P."/>
            <person name="Costello M."/>
            <person name="D'Aco K."/>
            <person name="Daza R."/>
            <person name="De Haan G."/>
            <person name="DeGray S."/>
            <person name="DeMaso C."/>
            <person name="Dhargay N."/>
            <person name="Dooley K."/>
            <person name="Dooley E."/>
            <person name="Doricent M."/>
            <person name="Dorje P."/>
            <person name="Dorjee K."/>
            <person name="Dupes A."/>
            <person name="Elong R."/>
            <person name="Falk J."/>
            <person name="Farina A."/>
            <person name="Faro S."/>
            <person name="Ferguson D."/>
            <person name="Fisher S."/>
            <person name="Foley C.D."/>
            <person name="Franke A."/>
            <person name="Friedrich D."/>
            <person name="Gadbois L."/>
            <person name="Gearin G."/>
            <person name="Gearin C.R."/>
            <person name="Giannoukos G."/>
            <person name="Goode T."/>
            <person name="Graham J."/>
            <person name="Grandbois E."/>
            <person name="Grewal S."/>
            <person name="Gyaltsen K."/>
            <person name="Hafez N."/>
            <person name="Hagos B."/>
            <person name="Hall J."/>
            <person name="Henson C."/>
            <person name="Hollinger A."/>
            <person name="Honan T."/>
            <person name="Huard M.D."/>
            <person name="Hughes L."/>
            <person name="Hurhula B."/>
            <person name="Husby M.E."/>
            <person name="Kamat A."/>
            <person name="Kanga B."/>
            <person name="Kashin S."/>
            <person name="Khazanovich D."/>
            <person name="Kisner P."/>
            <person name="Lance K."/>
            <person name="Lara M."/>
            <person name="Lee W."/>
            <person name="Lennon N."/>
            <person name="Letendre F."/>
            <person name="LeVine R."/>
            <person name="Lipovsky A."/>
            <person name="Liu X."/>
            <person name="Liu J."/>
            <person name="Liu S."/>
            <person name="Lokyitsang T."/>
            <person name="Lokyitsang Y."/>
            <person name="Lubonja R."/>
            <person name="Lui A."/>
            <person name="MacDonald P."/>
            <person name="Magnisalis V."/>
            <person name="Maru K."/>
            <person name="Matthews C."/>
            <person name="McCusker W."/>
            <person name="McDonough S."/>
            <person name="Mehta T."/>
            <person name="Meldrim J."/>
            <person name="Meneus L."/>
            <person name="Mihai O."/>
            <person name="Mihalev A."/>
            <person name="Mihova T."/>
            <person name="Mittelman R."/>
            <person name="Mlenga V."/>
            <person name="Montmayeur A."/>
            <person name="Mulrain L."/>
            <person name="Navidi A."/>
            <person name="Naylor J."/>
            <person name="Negash T."/>
            <person name="Nguyen T."/>
            <person name="Nguyen N."/>
            <person name="Nicol R."/>
            <person name="Norbu C."/>
            <person name="Norbu N."/>
            <person name="Novod N."/>
            <person name="O'Neill B."/>
            <person name="Osman S."/>
            <person name="Markiewicz E."/>
            <person name="Oyono O.L."/>
            <person name="Patti C."/>
            <person name="Phunkhang P."/>
            <person name="Pierre F."/>
            <person name="Priest M."/>
            <person name="Raghuraman S."/>
            <person name="Rege F."/>
            <person name="Reyes R."/>
            <person name="Rise C."/>
            <person name="Rogov P."/>
            <person name="Ross K."/>
            <person name="Ryan E."/>
            <person name="Settipalli S."/>
            <person name="Shea T."/>
            <person name="Sherpa N."/>
            <person name="Shi L."/>
            <person name="Shih D."/>
            <person name="Sparrow T."/>
            <person name="Spaulding J."/>
            <person name="Stalker J."/>
            <person name="Stange-Thomann N."/>
            <person name="Stavropoulos S."/>
            <person name="Stone C."/>
            <person name="Strader C."/>
            <person name="Tesfaye S."/>
            <person name="Thomson T."/>
            <person name="Thoulutsang Y."/>
            <person name="Thoulutsang D."/>
            <person name="Topham K."/>
            <person name="Topping I."/>
            <person name="Tsamla T."/>
            <person name="Vassiliev H."/>
            <person name="Vo A."/>
            <person name="Wangchuk T."/>
            <person name="Wangdi T."/>
            <person name="Weiand M."/>
            <person name="Wilkinson J."/>
            <person name="Wilson A."/>
            <person name="Yadav S."/>
            <person name="Young G."/>
            <person name="Yu Q."/>
            <person name="Zembek L."/>
            <person name="Zhong D."/>
            <person name="Zimmer A."/>
            <person name="Zwirko Z."/>
            <person name="Jaffe D.B."/>
            <person name="Alvarez P."/>
            <person name="Brockman W."/>
            <person name="Butler J."/>
            <person name="Chin C."/>
            <person name="Gnerre S."/>
            <person name="MacCallum I."/>
            <person name="Graves J.A."/>
            <person name="Ponting C.P."/>
            <person name="Breen M."/>
            <person name="Samollow P.B."/>
            <person name="Lander E.S."/>
            <person name="Lindblad-Toh K."/>
        </authorList>
    </citation>
    <scope>NUCLEOTIDE SEQUENCE [LARGE SCALE GENOMIC DNA]</scope>
</reference>
<evidence type="ECO:0000256" key="7">
    <source>
        <dbReference type="SAM" id="MobiDB-lite"/>
    </source>
</evidence>
<proteinExistence type="predicted"/>
<accession>K7E3N5</accession>
<feature type="compositionally biased region" description="Low complexity" evidence="7">
    <location>
        <begin position="178"/>
        <end position="193"/>
    </location>
</feature>
<sequence length="556" mass="60851">MPRRSMGTKPPPEERKPDSLKPGSNLPARRKRTIFSKVQLDTLIDYFQKNNYPGIKEREQLSKMINVPEDRIQVWFQNRRARKSLNPKQLPSQPSTSLGEIQGEDLSENALSSPSMSGSSSSTDEEPSQEVGQRTSCSPKRKKVDSATEDACSSAQGHYSDSSPTTNASTELQLCTMSQRSSSQCAPSSALQSTPGPQIYGPHTSSYEPSQEAGQRTSCSPKRKKVDPATEDACSSAQGHYSDSSPTTNASTELQLCTMSQRSSSQCAPSSALQSTPGPQNYGPHTSSYEPSQEAGQRTSCSPKRKKVDPATEDACSSAQGHYSDSSPTTNASTELQLCTMSQRSSSQCAPSSALQSTPGPQNYGPHTPSYGEVYSTPHGQEQNWINRQLYSNHYPLPFQDAQEPPCQPQQYQPQQSEALLPLVPQHPTFQTQHITPSLNQAPQELQGLTQPPLLLIEEEHQEELSPIDLSKRTIGLESTCLLPDGDPAASLEVAPQGDLNVPQEHPTCPQGYLVDPDEYLADLLSDWLKTPYDRFLNSSFRDTLISILNGEFSVK</sequence>
<dbReference type="HOGENOM" id="CLU_540740_0_0_1"/>
<comment type="subcellular location">
    <subcellularLocation>
        <location evidence="1 5 6">Nucleus</location>
    </subcellularLocation>
</comment>
<evidence type="ECO:0000256" key="3">
    <source>
        <dbReference type="ARBA" id="ARBA00023155"/>
    </source>
</evidence>
<feature type="compositionally biased region" description="Polar residues" evidence="7">
    <location>
        <begin position="315"/>
        <end position="331"/>
    </location>
</feature>
<dbReference type="eggNOG" id="KOG0490">
    <property type="taxonomic scope" value="Eukaryota"/>
</dbReference>
<keyword evidence="2 5" id="KW-0238">DNA-binding</keyword>
<feature type="compositionally biased region" description="Low complexity" evidence="7">
    <location>
        <begin position="112"/>
        <end position="122"/>
    </location>
</feature>
<dbReference type="GO" id="GO:0005634">
    <property type="term" value="C:nucleus"/>
    <property type="evidence" value="ECO:0000318"/>
    <property type="project" value="GO_Central"/>
</dbReference>
<dbReference type="AlphaFoldDB" id="K7E3N5"/>
<dbReference type="GeneTree" id="ENSGT00940000154537"/>
<evidence type="ECO:0000313" key="9">
    <source>
        <dbReference type="Ensembl" id="ENSMODP00000040387.1"/>
    </source>
</evidence>
<dbReference type="SUPFAM" id="SSF46689">
    <property type="entry name" value="Homeodomain-like"/>
    <property type="match status" value="1"/>
</dbReference>
<evidence type="ECO:0000256" key="6">
    <source>
        <dbReference type="RuleBase" id="RU000682"/>
    </source>
</evidence>
<reference evidence="9" key="3">
    <citation type="submission" date="2025-09" db="UniProtKB">
        <authorList>
            <consortium name="Ensembl"/>
        </authorList>
    </citation>
    <scope>IDENTIFICATION</scope>
</reference>
<dbReference type="InParanoid" id="K7E3N5"/>
<evidence type="ECO:0000256" key="1">
    <source>
        <dbReference type="ARBA" id="ARBA00004123"/>
    </source>
</evidence>
<feature type="region of interest" description="Disordered" evidence="7">
    <location>
        <begin position="349"/>
        <end position="378"/>
    </location>
</feature>
<dbReference type="SMART" id="SM00389">
    <property type="entry name" value="HOX"/>
    <property type="match status" value="1"/>
</dbReference>
<name>K7E3N5_MONDO</name>
<dbReference type="KEGG" id="mdo:103106765"/>
<evidence type="ECO:0000313" key="10">
    <source>
        <dbReference type="Proteomes" id="UP000002280"/>
    </source>
</evidence>
<reference evidence="9" key="2">
    <citation type="submission" date="2025-08" db="UniProtKB">
        <authorList>
            <consortium name="Ensembl"/>
        </authorList>
    </citation>
    <scope>IDENTIFICATION</scope>
</reference>
<dbReference type="PANTHER" id="PTHR46123:SF4">
    <property type="entry name" value="MIX-TYPE HOMEOBOX GENE 1-RELATED"/>
    <property type="match status" value="1"/>
</dbReference>
<dbReference type="Bgee" id="ENSMODG00000029013">
    <property type="expression patterns" value="Expressed in extraembryonic membrane and 7 other cell types or tissues"/>
</dbReference>
<keyword evidence="10" id="KW-1185">Reference proteome</keyword>
<dbReference type="Proteomes" id="UP000002280">
    <property type="component" value="Chromosome 1"/>
</dbReference>
<dbReference type="PANTHER" id="PTHR46123">
    <property type="entry name" value="MIX-TYPE HOMEOBOX GENE 1-RELATED"/>
    <property type="match status" value="1"/>
</dbReference>
<feature type="compositionally biased region" description="Polar residues" evidence="7">
    <location>
        <begin position="276"/>
        <end position="302"/>
    </location>
</feature>